<proteinExistence type="predicted"/>
<name>A0ACC1IJI9_9FUNG</name>
<protein>
    <submittedName>
        <fullName evidence="1">Uncharacterized protein</fullName>
    </submittedName>
</protein>
<dbReference type="Proteomes" id="UP001150581">
    <property type="component" value="Unassembled WGS sequence"/>
</dbReference>
<gene>
    <name evidence="1" type="ORF">LPJ66_003845</name>
</gene>
<evidence type="ECO:0000313" key="2">
    <source>
        <dbReference type="Proteomes" id="UP001150581"/>
    </source>
</evidence>
<comment type="caution">
    <text evidence="1">The sequence shown here is derived from an EMBL/GenBank/DDBJ whole genome shotgun (WGS) entry which is preliminary data.</text>
</comment>
<organism evidence="1 2">
    <name type="scientific">Kickxella alabastrina</name>
    <dbReference type="NCBI Taxonomy" id="61397"/>
    <lineage>
        <taxon>Eukaryota</taxon>
        <taxon>Fungi</taxon>
        <taxon>Fungi incertae sedis</taxon>
        <taxon>Zoopagomycota</taxon>
        <taxon>Kickxellomycotina</taxon>
        <taxon>Kickxellomycetes</taxon>
        <taxon>Kickxellales</taxon>
        <taxon>Kickxellaceae</taxon>
        <taxon>Kickxella</taxon>
    </lineage>
</organism>
<accession>A0ACC1IJI9</accession>
<keyword evidence="2" id="KW-1185">Reference proteome</keyword>
<dbReference type="EMBL" id="JANBPG010000419">
    <property type="protein sequence ID" value="KAJ1896676.1"/>
    <property type="molecule type" value="Genomic_DNA"/>
</dbReference>
<reference evidence="1" key="1">
    <citation type="submission" date="2022-07" db="EMBL/GenBank/DDBJ databases">
        <title>Phylogenomic reconstructions and comparative analyses of Kickxellomycotina fungi.</title>
        <authorList>
            <person name="Reynolds N.K."/>
            <person name="Stajich J.E."/>
            <person name="Barry K."/>
            <person name="Grigoriev I.V."/>
            <person name="Crous P."/>
            <person name="Smith M.E."/>
        </authorList>
    </citation>
    <scope>NUCLEOTIDE SEQUENCE</scope>
    <source>
        <strain evidence="1">Benny 63K</strain>
    </source>
</reference>
<evidence type="ECO:0000313" key="1">
    <source>
        <dbReference type="EMBL" id="KAJ1896676.1"/>
    </source>
</evidence>
<sequence length="174" mass="17999">MKLFTVSAIALATFSSTAFSQADLVADAGTITNTQSFASAVKDQWVNVYYKVNQNIFDLKFADKPAEYFTATWLYGTDQLPASYNPTWAPGFLARAQALHEKTAGVSEDESSTEEGGIASEDSSESDGLDSVDDDASSSAKSSSSSSSASAGRGYAGVMGAALTVAVAAAAAIM</sequence>